<name>A0A1H8H6N3_9BACL</name>
<evidence type="ECO:0000313" key="5">
    <source>
        <dbReference type="Proteomes" id="UP000683429"/>
    </source>
</evidence>
<evidence type="ECO:0000259" key="1">
    <source>
        <dbReference type="Pfam" id="PF20195"/>
    </source>
</evidence>
<organism evidence="3 4">
    <name type="scientific">Paenibacillus sophorae</name>
    <dbReference type="NCBI Taxonomy" id="1333845"/>
    <lineage>
        <taxon>Bacteria</taxon>
        <taxon>Bacillati</taxon>
        <taxon>Bacillota</taxon>
        <taxon>Bacilli</taxon>
        <taxon>Bacillales</taxon>
        <taxon>Paenibacillaceae</taxon>
        <taxon>Paenibacillus</taxon>
    </lineage>
</organism>
<evidence type="ECO:0000313" key="2">
    <source>
        <dbReference type="EMBL" id="QWU14457.1"/>
    </source>
</evidence>
<feature type="domain" description="DUF6558" evidence="1">
    <location>
        <begin position="9"/>
        <end position="136"/>
    </location>
</feature>
<reference evidence="3 4" key="1">
    <citation type="submission" date="2016-10" db="EMBL/GenBank/DDBJ databases">
        <authorList>
            <person name="de Groot N.N."/>
        </authorList>
    </citation>
    <scope>NUCLEOTIDE SEQUENCE [LARGE SCALE GENOMIC DNA]</scope>
    <source>
        <strain evidence="3 4">CGMCC 1.10238</strain>
    </source>
</reference>
<reference evidence="2 5" key="2">
    <citation type="submission" date="2021-06" db="EMBL/GenBank/DDBJ databases">
        <title>Whole genome sequence of Paenibacillus sophorae DSM23020 for comparative genomics.</title>
        <authorList>
            <person name="Kim M.-J."/>
            <person name="Lee G."/>
            <person name="Shin J.-H."/>
        </authorList>
    </citation>
    <scope>NUCLEOTIDE SEQUENCE [LARGE SCALE GENOMIC DNA]</scope>
    <source>
        <strain evidence="2 5">DSM 23020</strain>
    </source>
</reference>
<dbReference type="Gene3D" id="2.40.30.200">
    <property type="match status" value="1"/>
</dbReference>
<dbReference type="RefSeq" id="WP_036588530.1">
    <property type="nucleotide sequence ID" value="NZ_CP076607.1"/>
</dbReference>
<dbReference type="Proteomes" id="UP000198809">
    <property type="component" value="Unassembled WGS sequence"/>
</dbReference>
<dbReference type="InterPro" id="IPR046688">
    <property type="entry name" value="DUF6558_N"/>
</dbReference>
<proteinExistence type="predicted"/>
<dbReference type="EMBL" id="CP076607">
    <property type="protein sequence ID" value="QWU14457.1"/>
    <property type="molecule type" value="Genomic_DNA"/>
</dbReference>
<evidence type="ECO:0000313" key="4">
    <source>
        <dbReference type="Proteomes" id="UP000198809"/>
    </source>
</evidence>
<sequence length="206" mass="24180">MTIRDSLYFSYAGKKSVDYGIYNVNINGGMQEEPFAASREIQEEKIKGRDRPYFQSVEKQPLQFSVSFAFEDAWDTQKLREVTRWLTEHDYYQELYFTNELGVNPEKVYYALAVDDSTIVHNCLRQGYVNLTFRCDGAYAYSPITTSPLYKWRESTYSNNITDFSSGEKKSVIEDVEGNLVLNPHRTKWSDFSPTMKWYELDQLYT</sequence>
<dbReference type="AlphaFoldDB" id="A0A1H8H6N3"/>
<gene>
    <name evidence="2" type="ORF">KP014_21350</name>
    <name evidence="3" type="ORF">SAMN04487895_101767</name>
</gene>
<dbReference type="Pfam" id="PF20195">
    <property type="entry name" value="DUF6558"/>
    <property type="match status" value="1"/>
</dbReference>
<protein>
    <submittedName>
        <fullName evidence="3">Phage tail protein</fullName>
    </submittedName>
</protein>
<dbReference type="STRING" id="1333845.SAMN04487895_101767"/>
<accession>A0A1H8H6N3</accession>
<dbReference type="EMBL" id="FODH01000001">
    <property type="protein sequence ID" value="SEN51680.1"/>
    <property type="molecule type" value="Genomic_DNA"/>
</dbReference>
<dbReference type="Proteomes" id="UP000683429">
    <property type="component" value="Chromosome"/>
</dbReference>
<evidence type="ECO:0000313" key="3">
    <source>
        <dbReference type="EMBL" id="SEN51680.1"/>
    </source>
</evidence>
<dbReference type="OrthoDB" id="2731856at2"/>
<keyword evidence="5" id="KW-1185">Reference proteome</keyword>